<dbReference type="Gene3D" id="3.20.20.10">
    <property type="entry name" value="Alanine racemase"/>
    <property type="match status" value="1"/>
</dbReference>
<feature type="domain" description="Alanine racemase N-terminal" evidence="5">
    <location>
        <begin position="6"/>
        <end position="224"/>
    </location>
</feature>
<organism evidence="6">
    <name type="scientific">Ignavibacterium album</name>
    <dbReference type="NCBI Taxonomy" id="591197"/>
    <lineage>
        <taxon>Bacteria</taxon>
        <taxon>Pseudomonadati</taxon>
        <taxon>Ignavibacteriota</taxon>
        <taxon>Ignavibacteria</taxon>
        <taxon>Ignavibacteriales</taxon>
        <taxon>Ignavibacteriaceae</taxon>
        <taxon>Ignavibacterium</taxon>
    </lineage>
</organism>
<sequence>MIAENLAKLRDNIARKCLEVGRNPDEIKLIAVSKYFGVDAILEANSLGVKDFGENRAQELMLKYEKIGDKVIWHFIGTLQKNKVKYAVKAAEYIHSVDSIELLEEINKRASSLNKVQKILLEVKTSYEESKSGLTNEEEIFRIAELTKNYTNINLVGLMTIAPLTDDENIIRKSFRDLRILKDKMNKSGINITELSMGMTSDYEIAIEEGSTMLRIGSAIFGERDYSKDWRQI</sequence>
<reference evidence="6" key="1">
    <citation type="journal article" date="2020" name="mSystems">
        <title>Genome- and Community-Level Interaction Insights into Carbon Utilization and Element Cycling Functions of Hydrothermarchaeota in Hydrothermal Sediment.</title>
        <authorList>
            <person name="Zhou Z."/>
            <person name="Liu Y."/>
            <person name="Xu W."/>
            <person name="Pan J."/>
            <person name="Luo Z.H."/>
            <person name="Li M."/>
        </authorList>
    </citation>
    <scope>NUCLEOTIDE SEQUENCE [LARGE SCALE GENOMIC DNA]</scope>
    <source>
        <strain evidence="6">SpSt-479</strain>
    </source>
</reference>
<feature type="modified residue" description="N6-(pyridoxal phosphate)lysine" evidence="2 3">
    <location>
        <position position="34"/>
    </location>
</feature>
<evidence type="ECO:0000256" key="1">
    <source>
        <dbReference type="ARBA" id="ARBA00022898"/>
    </source>
</evidence>
<evidence type="ECO:0000256" key="3">
    <source>
        <dbReference type="PIRSR" id="PIRSR004848-1"/>
    </source>
</evidence>
<dbReference type="HAMAP" id="MF_02087">
    <property type="entry name" value="PLP_homeostasis"/>
    <property type="match status" value="1"/>
</dbReference>
<comment type="function">
    <text evidence="2">Pyridoxal 5'-phosphate (PLP)-binding protein, which is involved in PLP homeostasis.</text>
</comment>
<dbReference type="FunFam" id="3.20.20.10:FF:000018">
    <property type="entry name" value="Pyridoxal phosphate homeostasis protein"/>
    <property type="match status" value="1"/>
</dbReference>
<keyword evidence="1 2" id="KW-0663">Pyridoxal phosphate</keyword>
<evidence type="ECO:0000256" key="2">
    <source>
        <dbReference type="HAMAP-Rule" id="MF_02087"/>
    </source>
</evidence>
<protein>
    <recommendedName>
        <fullName evidence="2">Pyridoxal phosphate homeostasis protein</fullName>
        <shortName evidence="2">PLP homeostasis protein</shortName>
    </recommendedName>
</protein>
<evidence type="ECO:0000313" key="6">
    <source>
        <dbReference type="EMBL" id="HFI90170.1"/>
    </source>
</evidence>
<proteinExistence type="inferred from homology"/>
<name>A0A7V3E5R2_9BACT</name>
<comment type="cofactor">
    <cofactor evidence="3">
        <name>pyridoxal 5'-phosphate</name>
        <dbReference type="ChEBI" id="CHEBI:597326"/>
    </cofactor>
</comment>
<dbReference type="Pfam" id="PF01168">
    <property type="entry name" value="Ala_racemase_N"/>
    <property type="match status" value="1"/>
</dbReference>
<accession>A0A7V3E5R2</accession>
<gene>
    <name evidence="6" type="ORF">ENS31_01420</name>
</gene>
<dbReference type="SUPFAM" id="SSF51419">
    <property type="entry name" value="PLP-binding barrel"/>
    <property type="match status" value="1"/>
</dbReference>
<dbReference type="EMBL" id="DSUJ01000002">
    <property type="protein sequence ID" value="HFI90170.1"/>
    <property type="molecule type" value="Genomic_DNA"/>
</dbReference>
<dbReference type="PANTHER" id="PTHR10146">
    <property type="entry name" value="PROLINE SYNTHETASE CO-TRANSCRIBED BACTERIAL HOMOLOG PROTEIN"/>
    <property type="match status" value="1"/>
</dbReference>
<dbReference type="GO" id="GO:0030170">
    <property type="term" value="F:pyridoxal phosphate binding"/>
    <property type="evidence" value="ECO:0007669"/>
    <property type="project" value="UniProtKB-UniRule"/>
</dbReference>
<dbReference type="AlphaFoldDB" id="A0A7V3E5R2"/>
<dbReference type="InterPro" id="IPR011078">
    <property type="entry name" value="PyrdxlP_homeostasis"/>
</dbReference>
<dbReference type="PIRSF" id="PIRSF004848">
    <property type="entry name" value="YBL036c_PLPDEIII"/>
    <property type="match status" value="1"/>
</dbReference>
<dbReference type="PANTHER" id="PTHR10146:SF14">
    <property type="entry name" value="PYRIDOXAL PHOSPHATE HOMEOSTASIS PROTEIN"/>
    <property type="match status" value="1"/>
</dbReference>
<dbReference type="InterPro" id="IPR029066">
    <property type="entry name" value="PLP-binding_barrel"/>
</dbReference>
<comment type="caution">
    <text evidence="6">The sequence shown here is derived from an EMBL/GenBank/DDBJ whole genome shotgun (WGS) entry which is preliminary data.</text>
</comment>
<evidence type="ECO:0000259" key="5">
    <source>
        <dbReference type="Pfam" id="PF01168"/>
    </source>
</evidence>
<evidence type="ECO:0000256" key="4">
    <source>
        <dbReference type="RuleBase" id="RU004514"/>
    </source>
</evidence>
<dbReference type="NCBIfam" id="TIGR00044">
    <property type="entry name" value="YggS family pyridoxal phosphate-dependent enzyme"/>
    <property type="match status" value="1"/>
</dbReference>
<comment type="similarity">
    <text evidence="2 4">Belongs to the pyridoxal phosphate-binding protein YggS/PROSC family.</text>
</comment>
<dbReference type="InterPro" id="IPR001608">
    <property type="entry name" value="Ala_racemase_N"/>
</dbReference>
<dbReference type="CDD" id="cd00635">
    <property type="entry name" value="PLPDE_III_YBL036c_like"/>
    <property type="match status" value="1"/>
</dbReference>